<dbReference type="SUPFAM" id="SSF53756">
    <property type="entry name" value="UDP-Glycosyltransferase/glycogen phosphorylase"/>
    <property type="match status" value="1"/>
</dbReference>
<dbReference type="CDD" id="cd03811">
    <property type="entry name" value="GT4_GT28_WabH-like"/>
    <property type="match status" value="1"/>
</dbReference>
<name>A0A9X4KK67_9BACL</name>
<gene>
    <name evidence="2" type="ORF">OMP38_13575</name>
</gene>
<dbReference type="PANTHER" id="PTHR12526">
    <property type="entry name" value="GLYCOSYLTRANSFERASE"/>
    <property type="match status" value="1"/>
</dbReference>
<organism evidence="2 3">
    <name type="scientific">Cohnella ginsengisoli</name>
    <dbReference type="NCBI Taxonomy" id="425004"/>
    <lineage>
        <taxon>Bacteria</taxon>
        <taxon>Bacillati</taxon>
        <taxon>Bacillota</taxon>
        <taxon>Bacilli</taxon>
        <taxon>Bacillales</taxon>
        <taxon>Paenibacillaceae</taxon>
        <taxon>Cohnella</taxon>
    </lineage>
</organism>
<protein>
    <submittedName>
        <fullName evidence="2">Glycosyltransferase</fullName>
    </submittedName>
</protein>
<dbReference type="AlphaFoldDB" id="A0A9X4KK67"/>
<evidence type="ECO:0000313" key="3">
    <source>
        <dbReference type="Proteomes" id="UP001153387"/>
    </source>
</evidence>
<dbReference type="Gene3D" id="3.40.50.2000">
    <property type="entry name" value="Glycogen Phosphorylase B"/>
    <property type="match status" value="2"/>
</dbReference>
<dbReference type="GO" id="GO:0016757">
    <property type="term" value="F:glycosyltransferase activity"/>
    <property type="evidence" value="ECO:0007669"/>
    <property type="project" value="InterPro"/>
</dbReference>
<dbReference type="Proteomes" id="UP001153387">
    <property type="component" value="Unassembled WGS sequence"/>
</dbReference>
<comment type="caution">
    <text evidence="2">The sequence shown here is derived from an EMBL/GenBank/DDBJ whole genome shotgun (WGS) entry which is preliminary data.</text>
</comment>
<evidence type="ECO:0000313" key="2">
    <source>
        <dbReference type="EMBL" id="MDG0791777.1"/>
    </source>
</evidence>
<dbReference type="PANTHER" id="PTHR12526:SF630">
    <property type="entry name" value="GLYCOSYLTRANSFERASE"/>
    <property type="match status" value="1"/>
</dbReference>
<evidence type="ECO:0000259" key="1">
    <source>
        <dbReference type="Pfam" id="PF00534"/>
    </source>
</evidence>
<dbReference type="EMBL" id="JAPDHZ010000003">
    <property type="protein sequence ID" value="MDG0791777.1"/>
    <property type="molecule type" value="Genomic_DNA"/>
</dbReference>
<dbReference type="RefSeq" id="WP_277565626.1">
    <property type="nucleotide sequence ID" value="NZ_JAPDHZ010000003.1"/>
</dbReference>
<proteinExistence type="predicted"/>
<keyword evidence="3" id="KW-1185">Reference proteome</keyword>
<dbReference type="InterPro" id="IPR001296">
    <property type="entry name" value="Glyco_trans_1"/>
</dbReference>
<feature type="domain" description="Glycosyl transferase family 1" evidence="1">
    <location>
        <begin position="225"/>
        <end position="374"/>
    </location>
</feature>
<reference evidence="2 3" key="1">
    <citation type="submission" date="2022-10" db="EMBL/GenBank/DDBJ databases">
        <title>Comparative genomic analysis of Cohnella hashimotonis sp. nov., isolated from the International Space Station.</title>
        <authorList>
            <person name="Simpson A."/>
            <person name="Venkateswaran K."/>
        </authorList>
    </citation>
    <scope>NUCLEOTIDE SEQUENCE [LARGE SCALE GENOMIC DNA]</scope>
    <source>
        <strain evidence="2 3">DSM 18997</strain>
    </source>
</reference>
<dbReference type="Pfam" id="PF00534">
    <property type="entry name" value="Glycos_transf_1"/>
    <property type="match status" value="1"/>
</dbReference>
<sequence length="395" mass="44993">MKTSILFVMNKLTVGGAEKALISLLETIDYSKYDVDLFLFKHEGLFMNKLPPQVHLLPEPPLYAYFDMSIKKAIMGALKKGKPLLAIFRVLVGYLFRTDKRPAVREQRSWKYVSHALPKLTKNYHVAIGYLEKNPIYYIIDKVNAARKLGYVHNDYNKLGMDPELDKKYFAKLNFIVTVSEECGSVLKERFPQYADKVRVIQNIVSAEVIRRMAAEKAEWNENGDTAFRIVSVGRLNEQKGFDLAVEACKLLRDAGCDLKWYVIGEGEERGKLEALIKQKGLENNFILLGLRENPYPYVKEADIYVQPSRFEGKSIAIDEAKILHKPIVVTDFSTVRDQIASERNGLIVKMNAQAISEGVRRLLEDAGLRAAFASRLAEETLGTESEIKKLYQLF</sequence>
<accession>A0A9X4KK67</accession>